<proteinExistence type="predicted"/>
<dbReference type="Proteomes" id="UP001209540">
    <property type="component" value="Unassembled WGS sequence"/>
</dbReference>
<comment type="caution">
    <text evidence="1">The sequence shown here is derived from an EMBL/GenBank/DDBJ whole genome shotgun (WGS) entry which is preliminary data.</text>
</comment>
<gene>
    <name evidence="1" type="ORF">BDA99DRAFT_540382</name>
</gene>
<protein>
    <submittedName>
        <fullName evidence="1">Uncharacterized protein</fullName>
    </submittedName>
</protein>
<keyword evidence="2" id="KW-1185">Reference proteome</keyword>
<evidence type="ECO:0000313" key="2">
    <source>
        <dbReference type="Proteomes" id="UP001209540"/>
    </source>
</evidence>
<dbReference type="EMBL" id="JAIXMP010000024">
    <property type="protein sequence ID" value="KAI9254634.1"/>
    <property type="molecule type" value="Genomic_DNA"/>
</dbReference>
<organism evidence="1 2">
    <name type="scientific">Phascolomyces articulosus</name>
    <dbReference type="NCBI Taxonomy" id="60185"/>
    <lineage>
        <taxon>Eukaryota</taxon>
        <taxon>Fungi</taxon>
        <taxon>Fungi incertae sedis</taxon>
        <taxon>Mucoromycota</taxon>
        <taxon>Mucoromycotina</taxon>
        <taxon>Mucoromycetes</taxon>
        <taxon>Mucorales</taxon>
        <taxon>Lichtheimiaceae</taxon>
        <taxon>Phascolomyces</taxon>
    </lineage>
</organism>
<sequence>MLEDQESIINYRLKKLTEINSSKLHMCKYHGNFCGEDDQVGPKMKSIEVLNFMRAPQATTLSIETAIACSTIYLNYRESHQEEALKIINSTLIFVRSVSEPITKKFEWTEHVFEVTRATTKYQRIQQFFSLTLPPLGLVGSSIQVCSIKSLVQASRVSDFERLVEAVGSCSQAGHPHVSLSAEETRLNV</sequence>
<dbReference type="AlphaFoldDB" id="A0AAD5PCX1"/>
<evidence type="ECO:0000313" key="1">
    <source>
        <dbReference type="EMBL" id="KAI9254634.1"/>
    </source>
</evidence>
<reference evidence="1" key="2">
    <citation type="submission" date="2023-02" db="EMBL/GenBank/DDBJ databases">
        <authorList>
            <consortium name="DOE Joint Genome Institute"/>
            <person name="Mondo S.J."/>
            <person name="Chang Y."/>
            <person name="Wang Y."/>
            <person name="Ahrendt S."/>
            <person name="Andreopoulos W."/>
            <person name="Barry K."/>
            <person name="Beard J."/>
            <person name="Benny G.L."/>
            <person name="Blankenship S."/>
            <person name="Bonito G."/>
            <person name="Cuomo C."/>
            <person name="Desiro A."/>
            <person name="Gervers K.A."/>
            <person name="Hundley H."/>
            <person name="Kuo A."/>
            <person name="LaButti K."/>
            <person name="Lang B.F."/>
            <person name="Lipzen A."/>
            <person name="O'Donnell K."/>
            <person name="Pangilinan J."/>
            <person name="Reynolds N."/>
            <person name="Sandor L."/>
            <person name="Smith M.W."/>
            <person name="Tsang A."/>
            <person name="Grigoriev I.V."/>
            <person name="Stajich J.E."/>
            <person name="Spatafora J.W."/>
        </authorList>
    </citation>
    <scope>NUCLEOTIDE SEQUENCE</scope>
    <source>
        <strain evidence="1">RSA 2281</strain>
    </source>
</reference>
<accession>A0AAD5PCX1</accession>
<reference evidence="1" key="1">
    <citation type="journal article" date="2022" name="IScience">
        <title>Evolution of zygomycete secretomes and the origins of terrestrial fungal ecologies.</title>
        <authorList>
            <person name="Chang Y."/>
            <person name="Wang Y."/>
            <person name="Mondo S."/>
            <person name="Ahrendt S."/>
            <person name="Andreopoulos W."/>
            <person name="Barry K."/>
            <person name="Beard J."/>
            <person name="Benny G.L."/>
            <person name="Blankenship S."/>
            <person name="Bonito G."/>
            <person name="Cuomo C."/>
            <person name="Desiro A."/>
            <person name="Gervers K.A."/>
            <person name="Hundley H."/>
            <person name="Kuo A."/>
            <person name="LaButti K."/>
            <person name="Lang B.F."/>
            <person name="Lipzen A."/>
            <person name="O'Donnell K."/>
            <person name="Pangilinan J."/>
            <person name="Reynolds N."/>
            <person name="Sandor L."/>
            <person name="Smith M.E."/>
            <person name="Tsang A."/>
            <person name="Grigoriev I.V."/>
            <person name="Stajich J.E."/>
            <person name="Spatafora J.W."/>
        </authorList>
    </citation>
    <scope>NUCLEOTIDE SEQUENCE</scope>
    <source>
        <strain evidence="1">RSA 2281</strain>
    </source>
</reference>
<name>A0AAD5PCX1_9FUNG</name>